<sequence>MNQEMSQVKKTLFLLQDSDEDTTMMNSSDDEDDSDVTCLHNGDYCVVKVCGKTPQSFRLYVAKVLKKIKDSYDVIFCKRQNQLWKFTETTEEAFILALKSQLSVVYEITEISDKKTPINVLIFLITTGLNKSFCEVVKLCELVLTISTTSVSVERSFTALKRIKNLTQNLTSEDRLFNLALISIKKQLVKQLSENSKILRRCYGQICSHLG</sequence>
<evidence type="ECO:0000313" key="3">
    <source>
        <dbReference type="Proteomes" id="UP001153636"/>
    </source>
</evidence>
<feature type="domain" description="HAT C-terminal dimerisation" evidence="1">
    <location>
        <begin position="111"/>
        <end position="188"/>
    </location>
</feature>
<keyword evidence="3" id="KW-1185">Reference proteome</keyword>
<dbReference type="EMBL" id="OV651816">
    <property type="protein sequence ID" value="CAH1109982.1"/>
    <property type="molecule type" value="Genomic_DNA"/>
</dbReference>
<organism evidence="2 3">
    <name type="scientific">Psylliodes chrysocephalus</name>
    <dbReference type="NCBI Taxonomy" id="3402493"/>
    <lineage>
        <taxon>Eukaryota</taxon>
        <taxon>Metazoa</taxon>
        <taxon>Ecdysozoa</taxon>
        <taxon>Arthropoda</taxon>
        <taxon>Hexapoda</taxon>
        <taxon>Insecta</taxon>
        <taxon>Pterygota</taxon>
        <taxon>Neoptera</taxon>
        <taxon>Endopterygota</taxon>
        <taxon>Coleoptera</taxon>
        <taxon>Polyphaga</taxon>
        <taxon>Cucujiformia</taxon>
        <taxon>Chrysomeloidea</taxon>
        <taxon>Chrysomelidae</taxon>
        <taxon>Galerucinae</taxon>
        <taxon>Alticini</taxon>
        <taxon>Psylliodes</taxon>
    </lineage>
</organism>
<dbReference type="InterPro" id="IPR008906">
    <property type="entry name" value="HATC_C_dom"/>
</dbReference>
<dbReference type="OrthoDB" id="6611240at2759"/>
<proteinExistence type="predicted"/>
<accession>A0A9P0D497</accession>
<name>A0A9P0D497_9CUCU</name>
<dbReference type="Proteomes" id="UP001153636">
    <property type="component" value="Chromosome 4"/>
</dbReference>
<dbReference type="GO" id="GO:0046983">
    <property type="term" value="F:protein dimerization activity"/>
    <property type="evidence" value="ECO:0007669"/>
    <property type="project" value="InterPro"/>
</dbReference>
<gene>
    <name evidence="2" type="ORF">PSYICH_LOCUS10356</name>
</gene>
<reference evidence="2" key="1">
    <citation type="submission" date="2022-01" db="EMBL/GenBank/DDBJ databases">
        <authorList>
            <person name="King R."/>
        </authorList>
    </citation>
    <scope>NUCLEOTIDE SEQUENCE</scope>
</reference>
<evidence type="ECO:0000313" key="2">
    <source>
        <dbReference type="EMBL" id="CAH1109982.1"/>
    </source>
</evidence>
<protein>
    <recommendedName>
        <fullName evidence="1">HAT C-terminal dimerisation domain-containing protein</fullName>
    </recommendedName>
</protein>
<evidence type="ECO:0000259" key="1">
    <source>
        <dbReference type="Pfam" id="PF05699"/>
    </source>
</evidence>
<dbReference type="AlphaFoldDB" id="A0A9P0D497"/>
<dbReference type="Pfam" id="PF05699">
    <property type="entry name" value="Dimer_Tnp_hAT"/>
    <property type="match status" value="1"/>
</dbReference>